<dbReference type="EMBL" id="FTNO01000002">
    <property type="protein sequence ID" value="SIR53808.1"/>
    <property type="molecule type" value="Genomic_DNA"/>
</dbReference>
<evidence type="ECO:0000313" key="4">
    <source>
        <dbReference type="Proteomes" id="UP000186914"/>
    </source>
</evidence>
<name>A0A1N7BR48_9EURY</name>
<keyword evidence="4" id="KW-1185">Reference proteome</keyword>
<dbReference type="GO" id="GO:0005886">
    <property type="term" value="C:plasma membrane"/>
    <property type="evidence" value="ECO:0007669"/>
    <property type="project" value="UniProtKB-SubCell"/>
</dbReference>
<dbReference type="PANTHER" id="PTHR34295:SF1">
    <property type="entry name" value="BIOTIN TRANSPORTER BIOY"/>
    <property type="match status" value="1"/>
</dbReference>
<feature type="transmembrane region" description="Helical" evidence="2">
    <location>
        <begin position="44"/>
        <end position="64"/>
    </location>
</feature>
<reference evidence="4" key="1">
    <citation type="submission" date="2017-01" db="EMBL/GenBank/DDBJ databases">
        <authorList>
            <person name="Varghese N."/>
            <person name="Submissions S."/>
        </authorList>
    </citation>
    <scope>NUCLEOTIDE SEQUENCE [LARGE SCALE GENOMIC DNA]</scope>
    <source>
        <strain evidence="4">CGMCC 1.7737</strain>
    </source>
</reference>
<dbReference type="Gene3D" id="1.10.1760.20">
    <property type="match status" value="1"/>
</dbReference>
<keyword evidence="1" id="KW-0813">Transport</keyword>
<feature type="transmembrane region" description="Helical" evidence="2">
    <location>
        <begin position="134"/>
        <end position="157"/>
    </location>
</feature>
<dbReference type="RefSeq" id="WP_076430699.1">
    <property type="nucleotide sequence ID" value="NZ_FTNO01000002.1"/>
</dbReference>
<sequence length="194" mass="19679">MSTETGSVELVGEQTVGNIARTALFAAVIGAFAQVSFPNPLAPAIPVTLQVLGVFLAGIFLGPLWGSASMVLYLVAGSVGAPIFANGSAGFAELVGLTGGYLLSYPLAAFVIGVIVHGGLTLRDPKQAGVVRLVAGMVAGTAIIYAFGTVGFSYFGNYGLAEAFTLSAVAFVPFEAFKIAAAVGIVRSDRVTAE</sequence>
<dbReference type="InterPro" id="IPR003784">
    <property type="entry name" value="BioY"/>
</dbReference>
<gene>
    <name evidence="3" type="ORF">SAMN05421858_2707</name>
</gene>
<protein>
    <submittedName>
        <fullName evidence="3">Biotin transport system substrate-specific component</fullName>
    </submittedName>
</protein>
<keyword evidence="1 2" id="KW-0472">Membrane</keyword>
<dbReference type="Pfam" id="PF02632">
    <property type="entry name" value="BioY"/>
    <property type="match status" value="1"/>
</dbReference>
<dbReference type="PANTHER" id="PTHR34295">
    <property type="entry name" value="BIOTIN TRANSPORTER BIOY"/>
    <property type="match status" value="1"/>
</dbReference>
<feature type="transmembrane region" description="Helical" evidence="2">
    <location>
        <begin position="103"/>
        <end position="122"/>
    </location>
</feature>
<evidence type="ECO:0000313" key="3">
    <source>
        <dbReference type="EMBL" id="SIR53808.1"/>
    </source>
</evidence>
<keyword evidence="1" id="KW-1003">Cell membrane</keyword>
<dbReference type="OrthoDB" id="50443at2157"/>
<comment type="subcellular location">
    <subcellularLocation>
        <location evidence="1">Cell membrane</location>
        <topology evidence="1">Multi-pass membrane protein</topology>
    </subcellularLocation>
</comment>
<organism evidence="3 4">
    <name type="scientific">Haladaptatus litoreus</name>
    <dbReference type="NCBI Taxonomy" id="553468"/>
    <lineage>
        <taxon>Archaea</taxon>
        <taxon>Methanobacteriati</taxon>
        <taxon>Methanobacteriota</taxon>
        <taxon>Stenosarchaea group</taxon>
        <taxon>Halobacteria</taxon>
        <taxon>Halobacteriales</taxon>
        <taxon>Haladaptataceae</taxon>
        <taxon>Haladaptatus</taxon>
    </lineage>
</organism>
<dbReference type="GO" id="GO:0015225">
    <property type="term" value="F:biotin transmembrane transporter activity"/>
    <property type="evidence" value="ECO:0007669"/>
    <property type="project" value="UniProtKB-UniRule"/>
</dbReference>
<comment type="similarity">
    <text evidence="1">Belongs to the BioY family.</text>
</comment>
<evidence type="ECO:0000256" key="1">
    <source>
        <dbReference type="PIRNR" id="PIRNR016661"/>
    </source>
</evidence>
<dbReference type="AlphaFoldDB" id="A0A1N7BR48"/>
<accession>A0A1N7BR48</accession>
<dbReference type="PIRSF" id="PIRSF016661">
    <property type="entry name" value="BioY"/>
    <property type="match status" value="1"/>
</dbReference>
<proteinExistence type="inferred from homology"/>
<evidence type="ECO:0000256" key="2">
    <source>
        <dbReference type="SAM" id="Phobius"/>
    </source>
</evidence>
<dbReference type="Proteomes" id="UP000186914">
    <property type="component" value="Unassembled WGS sequence"/>
</dbReference>
<keyword evidence="2" id="KW-0812">Transmembrane</keyword>
<keyword evidence="2" id="KW-1133">Transmembrane helix</keyword>
<feature type="transmembrane region" description="Helical" evidence="2">
    <location>
        <begin position="163"/>
        <end position="186"/>
    </location>
</feature>